<name>A0A6N3BUS5_9FIRM</name>
<gene>
    <name evidence="3" type="primary">epsF_1</name>
    <name evidence="3" type="ORF">IBLFYP30_01657</name>
</gene>
<evidence type="ECO:0000259" key="1">
    <source>
        <dbReference type="Pfam" id="PF00534"/>
    </source>
</evidence>
<sequence>MEPIRVLHENVVMDMGGIENLLMNIYRNIDREKVQFDFMVHRDKDAYFDDEIRNLGGRIYKCSPFNPFKHFKYMSDINKVLKEHPEYNIIHAHSELNMWPLKSAKKYNIPIRISHSHSTREIKDLKWLFMEYEKIFLKQQCTDLFACSIDAARWLYGEKAVKQNKIKYIKNGIKVDDFEFHIDIRNRIRKELNLENNFVIGHVGRFMKEKNHKFMLDILKEIKKIKSNSVLIFVGNGELEDEIKNKARKMGIANEIRFLGVRSDVKYLMQAMDIFLFPSFYEGLGIVLIEAQALGLESVVSENIPDEAFITDLVHKVSLEKDASYWAKKIIDIYNNKKNRKGRQEDIVKAGYDIVNTAKFLEEFYLESEEKARFYRR</sequence>
<feature type="domain" description="Glycosyltransferase subfamily 4-like N-terminal" evidence="2">
    <location>
        <begin position="15"/>
        <end position="176"/>
    </location>
</feature>
<feature type="domain" description="Glycosyl transferase family 1" evidence="1">
    <location>
        <begin position="186"/>
        <end position="341"/>
    </location>
</feature>
<protein>
    <submittedName>
        <fullName evidence="3">Glycosyltransferase EpsF</fullName>
        <ecNumber evidence="3">2.4.-.-</ecNumber>
    </submittedName>
</protein>
<organism evidence="3">
    <name type="scientific">Intestinibacter bartlettii</name>
    <dbReference type="NCBI Taxonomy" id="261299"/>
    <lineage>
        <taxon>Bacteria</taxon>
        <taxon>Bacillati</taxon>
        <taxon>Bacillota</taxon>
        <taxon>Clostridia</taxon>
        <taxon>Peptostreptococcales</taxon>
        <taxon>Peptostreptococcaceae</taxon>
        <taxon>Intestinibacter</taxon>
    </lineage>
</organism>
<dbReference type="EC" id="2.4.-.-" evidence="3"/>
<dbReference type="SUPFAM" id="SSF53756">
    <property type="entry name" value="UDP-Glycosyltransferase/glycogen phosphorylase"/>
    <property type="match status" value="1"/>
</dbReference>
<dbReference type="Pfam" id="PF13439">
    <property type="entry name" value="Glyco_transf_4"/>
    <property type="match status" value="1"/>
</dbReference>
<keyword evidence="3" id="KW-0808">Transferase</keyword>
<evidence type="ECO:0000259" key="2">
    <source>
        <dbReference type="Pfam" id="PF13439"/>
    </source>
</evidence>
<dbReference type="GO" id="GO:0016757">
    <property type="term" value="F:glycosyltransferase activity"/>
    <property type="evidence" value="ECO:0007669"/>
    <property type="project" value="UniProtKB-KW"/>
</dbReference>
<dbReference type="RefSeq" id="WP_156530828.1">
    <property type="nucleotide sequence ID" value="NZ_CACRUE010000026.1"/>
</dbReference>
<dbReference type="InterPro" id="IPR028098">
    <property type="entry name" value="Glyco_trans_4-like_N"/>
</dbReference>
<reference evidence="3" key="1">
    <citation type="submission" date="2019-11" db="EMBL/GenBank/DDBJ databases">
        <authorList>
            <person name="Feng L."/>
        </authorList>
    </citation>
    <scope>NUCLEOTIDE SEQUENCE</scope>
    <source>
        <strain evidence="3">IbartlettiiLFYP30</strain>
    </source>
</reference>
<keyword evidence="3" id="KW-0328">Glycosyltransferase</keyword>
<dbReference type="InterPro" id="IPR001296">
    <property type="entry name" value="Glyco_trans_1"/>
</dbReference>
<dbReference type="PANTHER" id="PTHR45947:SF3">
    <property type="entry name" value="SULFOQUINOVOSYL TRANSFERASE SQD2"/>
    <property type="match status" value="1"/>
</dbReference>
<evidence type="ECO:0000313" key="3">
    <source>
        <dbReference type="EMBL" id="VYU06904.1"/>
    </source>
</evidence>
<dbReference type="Pfam" id="PF00534">
    <property type="entry name" value="Glycos_transf_1"/>
    <property type="match status" value="1"/>
</dbReference>
<dbReference type="Gene3D" id="3.40.50.2000">
    <property type="entry name" value="Glycogen Phosphorylase B"/>
    <property type="match status" value="2"/>
</dbReference>
<dbReference type="AlphaFoldDB" id="A0A6N3BUS5"/>
<accession>A0A6N3BUS5</accession>
<proteinExistence type="predicted"/>
<dbReference type="InterPro" id="IPR050194">
    <property type="entry name" value="Glycosyltransferase_grp1"/>
</dbReference>
<dbReference type="PANTHER" id="PTHR45947">
    <property type="entry name" value="SULFOQUINOVOSYL TRANSFERASE SQD2"/>
    <property type="match status" value="1"/>
</dbReference>
<dbReference type="EMBL" id="CACRUE010000026">
    <property type="protein sequence ID" value="VYU06904.1"/>
    <property type="molecule type" value="Genomic_DNA"/>
</dbReference>
<dbReference type="CDD" id="cd03812">
    <property type="entry name" value="GT4_CapH-like"/>
    <property type="match status" value="1"/>
</dbReference>